<protein>
    <submittedName>
        <fullName evidence="1">Uncharacterized protein</fullName>
    </submittedName>
</protein>
<evidence type="ECO:0000313" key="1">
    <source>
        <dbReference type="EMBL" id="PLW42918.1"/>
    </source>
</evidence>
<proteinExistence type="predicted"/>
<reference evidence="1 2" key="1">
    <citation type="submission" date="2017-11" db="EMBL/GenBank/DDBJ databases">
        <title>De novo assembly and phasing of dikaryotic genomes from two isolates of Puccinia coronata f. sp. avenae, the causal agent of oat crown rust.</title>
        <authorList>
            <person name="Miller M.E."/>
            <person name="Zhang Y."/>
            <person name="Omidvar V."/>
            <person name="Sperschneider J."/>
            <person name="Schwessinger B."/>
            <person name="Raley C."/>
            <person name="Palmer J.M."/>
            <person name="Garnica D."/>
            <person name="Upadhyaya N."/>
            <person name="Rathjen J."/>
            <person name="Taylor J.M."/>
            <person name="Park R.F."/>
            <person name="Dodds P.N."/>
            <person name="Hirsch C.D."/>
            <person name="Kianian S.F."/>
            <person name="Figueroa M."/>
        </authorList>
    </citation>
    <scope>NUCLEOTIDE SEQUENCE [LARGE SCALE GENOMIC DNA]</scope>
    <source>
        <strain evidence="1">12NC29</strain>
    </source>
</reference>
<comment type="caution">
    <text evidence="1">The sequence shown here is derived from an EMBL/GenBank/DDBJ whole genome shotgun (WGS) entry which is preliminary data.</text>
</comment>
<dbReference type="EMBL" id="PGCJ01000153">
    <property type="protein sequence ID" value="PLW42918.1"/>
    <property type="molecule type" value="Genomic_DNA"/>
</dbReference>
<accession>A0A2N5UYT0</accession>
<keyword evidence="2" id="KW-1185">Reference proteome</keyword>
<organism evidence="1 2">
    <name type="scientific">Puccinia coronata f. sp. avenae</name>
    <dbReference type="NCBI Taxonomy" id="200324"/>
    <lineage>
        <taxon>Eukaryota</taxon>
        <taxon>Fungi</taxon>
        <taxon>Dikarya</taxon>
        <taxon>Basidiomycota</taxon>
        <taxon>Pucciniomycotina</taxon>
        <taxon>Pucciniomycetes</taxon>
        <taxon>Pucciniales</taxon>
        <taxon>Pucciniaceae</taxon>
        <taxon>Puccinia</taxon>
    </lineage>
</organism>
<evidence type="ECO:0000313" key="2">
    <source>
        <dbReference type="Proteomes" id="UP000235388"/>
    </source>
</evidence>
<dbReference type="Proteomes" id="UP000235388">
    <property type="component" value="Unassembled WGS sequence"/>
</dbReference>
<name>A0A2N5UYT0_9BASI</name>
<gene>
    <name evidence="1" type="ORF">PCANC_17738</name>
</gene>
<dbReference type="AlphaFoldDB" id="A0A2N5UYT0"/>
<sequence>MSSHWKPTIQHPVTICTPHDSQRFSNTICMAQIKPAQTSAAVERQAYLGLR</sequence>